<keyword evidence="3" id="KW-1185">Reference proteome</keyword>
<evidence type="ECO:0000313" key="3">
    <source>
        <dbReference type="Proteomes" id="UP000632828"/>
    </source>
</evidence>
<dbReference type="InterPro" id="IPR009241">
    <property type="entry name" value="HigB-like"/>
</dbReference>
<dbReference type="PANTHER" id="PTHR41791">
    <property type="entry name" value="SSL7039 PROTEIN"/>
    <property type="match status" value="1"/>
</dbReference>
<evidence type="ECO:0000256" key="1">
    <source>
        <dbReference type="SAM" id="MobiDB-lite"/>
    </source>
</evidence>
<dbReference type="NCBIfam" id="TIGR02683">
    <property type="entry name" value="upstrm_HI1419"/>
    <property type="match status" value="1"/>
</dbReference>
<dbReference type="PIRSF" id="PIRSF028744">
    <property type="entry name" value="Addict_mod_HI1419"/>
    <property type="match status" value="1"/>
</dbReference>
<gene>
    <name evidence="2" type="ORF">ICT70_11315</name>
</gene>
<dbReference type="RefSeq" id="WP_191156686.1">
    <property type="nucleotide sequence ID" value="NZ_JACWUN010000013.1"/>
</dbReference>
<dbReference type="PANTHER" id="PTHR41791:SF1">
    <property type="entry name" value="SSL7039 PROTEIN"/>
    <property type="match status" value="1"/>
</dbReference>
<dbReference type="Pfam" id="PF05973">
    <property type="entry name" value="Gp49"/>
    <property type="match status" value="1"/>
</dbReference>
<dbReference type="Proteomes" id="UP000632828">
    <property type="component" value="Unassembled WGS sequence"/>
</dbReference>
<dbReference type="EMBL" id="JACWUN010000013">
    <property type="protein sequence ID" value="MBD1401265.1"/>
    <property type="molecule type" value="Genomic_DNA"/>
</dbReference>
<reference evidence="2" key="1">
    <citation type="submission" date="2020-09" db="EMBL/GenBank/DDBJ databases">
        <title>Pelobacter alkaliphilus sp. nov., a novel anaerobic arsenate-reducing bacterium from terrestrial mud volcano.</title>
        <authorList>
            <person name="Khomyakova M.A."/>
            <person name="Merkel A.Y."/>
            <person name="Slobodkin A.I."/>
        </authorList>
    </citation>
    <scope>NUCLEOTIDE SEQUENCE</scope>
    <source>
        <strain evidence="2">M08fum</strain>
    </source>
</reference>
<protein>
    <submittedName>
        <fullName evidence="2">Type II toxin-antitoxin system RelE/ParE family toxin</fullName>
    </submittedName>
</protein>
<name>A0A8J6UIM3_9BACT</name>
<dbReference type="InterPro" id="IPR014056">
    <property type="entry name" value="TypeIITA-like_toxin_pred"/>
</dbReference>
<feature type="region of interest" description="Disordered" evidence="1">
    <location>
        <begin position="83"/>
        <end position="110"/>
    </location>
</feature>
<dbReference type="AlphaFoldDB" id="A0A8J6UIM3"/>
<sequence>MNIHEYVTNEGISPFKGWFSALDARAAAKITVALTRLARGNTSNVKSVSSGVYEYKIDFGPGYRIYFAYDGPHLVILLAGGTKKRQQQDVSTAKERWNDFKQRKKAQKGG</sequence>
<organism evidence="2 3">
    <name type="scientific">Pelovirga terrestris</name>
    <dbReference type="NCBI Taxonomy" id="2771352"/>
    <lineage>
        <taxon>Bacteria</taxon>
        <taxon>Pseudomonadati</taxon>
        <taxon>Thermodesulfobacteriota</taxon>
        <taxon>Desulfuromonadia</taxon>
        <taxon>Geobacterales</taxon>
        <taxon>Geobacteraceae</taxon>
        <taxon>Pelovirga</taxon>
    </lineage>
</organism>
<proteinExistence type="predicted"/>
<evidence type="ECO:0000313" key="2">
    <source>
        <dbReference type="EMBL" id="MBD1401265.1"/>
    </source>
</evidence>
<accession>A0A8J6UIM3</accession>
<feature type="compositionally biased region" description="Basic and acidic residues" evidence="1">
    <location>
        <begin position="92"/>
        <end position="101"/>
    </location>
</feature>
<comment type="caution">
    <text evidence="2">The sequence shown here is derived from an EMBL/GenBank/DDBJ whole genome shotgun (WGS) entry which is preliminary data.</text>
</comment>